<evidence type="ECO:0000256" key="7">
    <source>
        <dbReference type="ARBA" id="ARBA00023136"/>
    </source>
</evidence>
<organism evidence="10 11">
    <name type="scientific">Alloalcanivorax xenomutans</name>
    <dbReference type="NCBI Taxonomy" id="1094342"/>
    <lineage>
        <taxon>Bacteria</taxon>
        <taxon>Pseudomonadati</taxon>
        <taxon>Pseudomonadota</taxon>
        <taxon>Gammaproteobacteria</taxon>
        <taxon>Oceanospirillales</taxon>
        <taxon>Alcanivoracaceae</taxon>
        <taxon>Alloalcanivorax</taxon>
    </lineage>
</organism>
<name>A0A9Q3W333_9GAMM</name>
<feature type="transmembrane region" description="Helical" evidence="8">
    <location>
        <begin position="282"/>
        <end position="302"/>
    </location>
</feature>
<evidence type="ECO:0000259" key="9">
    <source>
        <dbReference type="PROSITE" id="PS50850"/>
    </source>
</evidence>
<keyword evidence="3 8" id="KW-0813">Transport</keyword>
<feature type="transmembrane region" description="Helical" evidence="8">
    <location>
        <begin position="137"/>
        <end position="159"/>
    </location>
</feature>
<feature type="domain" description="Major facilitator superfamily (MFS) profile" evidence="9">
    <location>
        <begin position="13"/>
        <end position="396"/>
    </location>
</feature>
<keyword evidence="11" id="KW-1185">Reference proteome</keyword>
<dbReference type="RefSeq" id="WP_080531706.1">
    <property type="nucleotide sequence ID" value="NZ_CP012331.1"/>
</dbReference>
<feature type="transmembrane region" description="Helical" evidence="8">
    <location>
        <begin position="165"/>
        <end position="184"/>
    </location>
</feature>
<evidence type="ECO:0000256" key="1">
    <source>
        <dbReference type="ARBA" id="ARBA00004651"/>
    </source>
</evidence>
<dbReference type="Proteomes" id="UP001107961">
    <property type="component" value="Unassembled WGS sequence"/>
</dbReference>
<dbReference type="InterPro" id="IPR004812">
    <property type="entry name" value="Efflux_drug-R_Bcr/CmlA"/>
</dbReference>
<proteinExistence type="inferred from homology"/>
<dbReference type="PANTHER" id="PTHR23502:SF132">
    <property type="entry name" value="POLYAMINE TRANSPORTER 2-RELATED"/>
    <property type="match status" value="1"/>
</dbReference>
<dbReference type="AlphaFoldDB" id="A0A9Q3W333"/>
<feature type="transmembrane region" description="Helical" evidence="8">
    <location>
        <begin position="79"/>
        <end position="98"/>
    </location>
</feature>
<keyword evidence="5 8" id="KW-0812">Transmembrane</keyword>
<dbReference type="GO" id="GO:0042910">
    <property type="term" value="F:xenobiotic transmembrane transporter activity"/>
    <property type="evidence" value="ECO:0007669"/>
    <property type="project" value="InterPro"/>
</dbReference>
<dbReference type="InterPro" id="IPR011701">
    <property type="entry name" value="MFS"/>
</dbReference>
<comment type="subcellular location">
    <subcellularLocation>
        <location evidence="8">Cell inner membrane</location>
        <topology evidence="8">Multi-pass membrane protein</topology>
    </subcellularLocation>
    <subcellularLocation>
        <location evidence="1">Cell membrane</location>
        <topology evidence="1">Multi-pass membrane protein</topology>
    </subcellularLocation>
</comment>
<evidence type="ECO:0000256" key="6">
    <source>
        <dbReference type="ARBA" id="ARBA00022989"/>
    </source>
</evidence>
<feature type="transmembrane region" description="Helical" evidence="8">
    <location>
        <begin position="252"/>
        <end position="270"/>
    </location>
</feature>
<feature type="transmembrane region" description="Helical" evidence="8">
    <location>
        <begin position="48"/>
        <end position="67"/>
    </location>
</feature>
<comment type="caution">
    <text evidence="8">Lacks conserved residue(s) required for the propagation of feature annotation.</text>
</comment>
<keyword evidence="7 8" id="KW-0472">Membrane</keyword>
<feature type="transmembrane region" description="Helical" evidence="8">
    <location>
        <begin position="215"/>
        <end position="240"/>
    </location>
</feature>
<comment type="similarity">
    <text evidence="2 8">Belongs to the major facilitator superfamily. Bcr/CmlA family.</text>
</comment>
<dbReference type="SUPFAM" id="SSF103473">
    <property type="entry name" value="MFS general substrate transporter"/>
    <property type="match status" value="1"/>
</dbReference>
<accession>A0A9Q3W333</accession>
<comment type="caution">
    <text evidence="10">The sequence shown here is derived from an EMBL/GenBank/DDBJ whole genome shotgun (WGS) entry which is preliminary data.</text>
</comment>
<dbReference type="GO" id="GO:1990961">
    <property type="term" value="P:xenobiotic detoxification by transmembrane export across the plasma membrane"/>
    <property type="evidence" value="ECO:0007669"/>
    <property type="project" value="InterPro"/>
</dbReference>
<keyword evidence="6 8" id="KW-1133">Transmembrane helix</keyword>
<feature type="transmembrane region" description="Helical" evidence="8">
    <location>
        <begin position="308"/>
        <end position="334"/>
    </location>
</feature>
<evidence type="ECO:0000256" key="3">
    <source>
        <dbReference type="ARBA" id="ARBA00022448"/>
    </source>
</evidence>
<dbReference type="Gene3D" id="1.20.1720.10">
    <property type="entry name" value="Multidrug resistance protein D"/>
    <property type="match status" value="1"/>
</dbReference>
<dbReference type="GO" id="GO:0005886">
    <property type="term" value="C:plasma membrane"/>
    <property type="evidence" value="ECO:0007669"/>
    <property type="project" value="UniProtKB-SubCell"/>
</dbReference>
<evidence type="ECO:0000256" key="4">
    <source>
        <dbReference type="ARBA" id="ARBA00022475"/>
    </source>
</evidence>
<dbReference type="EMBL" id="JAJVKT010000005">
    <property type="protein sequence ID" value="MCE7508089.1"/>
    <property type="molecule type" value="Genomic_DNA"/>
</dbReference>
<gene>
    <name evidence="10" type="ORF">LZG35_05530</name>
</gene>
<evidence type="ECO:0000313" key="11">
    <source>
        <dbReference type="Proteomes" id="UP001107961"/>
    </source>
</evidence>
<evidence type="ECO:0000313" key="10">
    <source>
        <dbReference type="EMBL" id="MCE7508089.1"/>
    </source>
</evidence>
<keyword evidence="4" id="KW-1003">Cell membrane</keyword>
<sequence>MTDSRPTPGASAPLWGLALLTFSGTLAMHIFVPALALAGDDLNASASAMQMTVSLYILGLAVGQLVYGPLSDHFGRRPVLMVGLGLYTLAGLAAALAPEAKALIAARLFQALGGCAGLTLARAIVRDTTAPREAAQRLAMMNLMVTLGPGIAPILGGLLANELGWRWIFYLLVGLGVANVLFTWRRLPETRPRDSGGGNVKTLVRDYQALLRSPAFLGFALGGGCATTSVYAFISAAPFVFVDQLQVPAEHVGLYLALLVSGMSMGNVFASRLLARFPMRTVLMRANQVSVLAAFVFLGAVLSEHLSLTVLLLSLFVFATGLGIAAPATLTEAISVMPSVTGSASGLYGFTQMAIGALCSALAVLGDDPALAAAVVLASAGVIGQIAFHIALRSSE</sequence>
<protein>
    <recommendedName>
        <fullName evidence="8">Bcr/CflA family efflux transporter</fullName>
    </recommendedName>
</protein>
<evidence type="ECO:0000256" key="2">
    <source>
        <dbReference type="ARBA" id="ARBA00006236"/>
    </source>
</evidence>
<dbReference type="PANTHER" id="PTHR23502">
    <property type="entry name" value="MAJOR FACILITATOR SUPERFAMILY"/>
    <property type="match status" value="1"/>
</dbReference>
<dbReference type="InterPro" id="IPR036259">
    <property type="entry name" value="MFS_trans_sf"/>
</dbReference>
<feature type="transmembrane region" description="Helical" evidence="8">
    <location>
        <begin position="104"/>
        <end position="125"/>
    </location>
</feature>
<dbReference type="PROSITE" id="PS50850">
    <property type="entry name" value="MFS"/>
    <property type="match status" value="1"/>
</dbReference>
<feature type="transmembrane region" description="Helical" evidence="8">
    <location>
        <begin position="371"/>
        <end position="392"/>
    </location>
</feature>
<dbReference type="NCBIfam" id="TIGR00710">
    <property type="entry name" value="efflux_Bcr_CflA"/>
    <property type="match status" value="1"/>
</dbReference>
<dbReference type="InterPro" id="IPR020846">
    <property type="entry name" value="MFS_dom"/>
</dbReference>
<evidence type="ECO:0000256" key="5">
    <source>
        <dbReference type="ARBA" id="ARBA00022692"/>
    </source>
</evidence>
<dbReference type="Pfam" id="PF07690">
    <property type="entry name" value="MFS_1"/>
    <property type="match status" value="1"/>
</dbReference>
<reference evidence="10" key="1">
    <citation type="submission" date="2022-01" db="EMBL/GenBank/DDBJ databases">
        <authorList>
            <person name="Karlyshev A.V."/>
            <person name="Jaspars M."/>
        </authorList>
    </citation>
    <scope>NUCLEOTIDE SEQUENCE</scope>
    <source>
        <strain evidence="10">AGSA3-2</strain>
    </source>
</reference>
<dbReference type="CDD" id="cd17320">
    <property type="entry name" value="MFS_MdfA_MDR_like"/>
    <property type="match status" value="1"/>
</dbReference>
<evidence type="ECO:0000256" key="8">
    <source>
        <dbReference type="RuleBase" id="RU365088"/>
    </source>
</evidence>
<keyword evidence="8" id="KW-0997">Cell inner membrane</keyword>
<feature type="transmembrane region" description="Helical" evidence="8">
    <location>
        <begin position="346"/>
        <end position="365"/>
    </location>
</feature>
<dbReference type="KEGG" id="axe:P40_20305"/>